<dbReference type="AlphaFoldDB" id="A0A9P7AG18"/>
<proteinExistence type="predicted"/>
<gene>
    <name evidence="2" type="ORF">HD556DRAFT_1408213</name>
</gene>
<keyword evidence="3" id="KW-1185">Reference proteome</keyword>
<dbReference type="EMBL" id="JABBWE010000076">
    <property type="protein sequence ID" value="KAG1787695.1"/>
    <property type="molecule type" value="Genomic_DNA"/>
</dbReference>
<evidence type="ECO:0000256" key="1">
    <source>
        <dbReference type="SAM" id="SignalP"/>
    </source>
</evidence>
<feature type="chain" id="PRO_5040390690" evidence="1">
    <location>
        <begin position="19"/>
        <end position="210"/>
    </location>
</feature>
<dbReference type="GeneID" id="64597837"/>
<comment type="caution">
    <text evidence="2">The sequence shown here is derived from an EMBL/GenBank/DDBJ whole genome shotgun (WGS) entry which is preliminary data.</text>
</comment>
<evidence type="ECO:0000313" key="3">
    <source>
        <dbReference type="Proteomes" id="UP000719766"/>
    </source>
</evidence>
<dbReference type="OrthoDB" id="3030369at2759"/>
<protein>
    <submittedName>
        <fullName evidence="2">Uncharacterized protein</fullName>
    </submittedName>
</protein>
<reference evidence="2" key="1">
    <citation type="journal article" date="2020" name="New Phytol.">
        <title>Comparative genomics reveals dynamic genome evolution in host specialist ectomycorrhizal fungi.</title>
        <authorList>
            <person name="Lofgren L.A."/>
            <person name="Nguyen N.H."/>
            <person name="Vilgalys R."/>
            <person name="Ruytinx J."/>
            <person name="Liao H.L."/>
            <person name="Branco S."/>
            <person name="Kuo A."/>
            <person name="LaButti K."/>
            <person name="Lipzen A."/>
            <person name="Andreopoulos W."/>
            <person name="Pangilinan J."/>
            <person name="Riley R."/>
            <person name="Hundley H."/>
            <person name="Na H."/>
            <person name="Barry K."/>
            <person name="Grigoriev I.V."/>
            <person name="Stajich J.E."/>
            <person name="Kennedy P.G."/>
        </authorList>
    </citation>
    <scope>NUCLEOTIDE SEQUENCE</scope>
    <source>
        <strain evidence="2">S12</strain>
    </source>
</reference>
<dbReference type="Proteomes" id="UP000719766">
    <property type="component" value="Unassembled WGS sequence"/>
</dbReference>
<organism evidence="2 3">
    <name type="scientific">Suillus plorans</name>
    <dbReference type="NCBI Taxonomy" id="116603"/>
    <lineage>
        <taxon>Eukaryota</taxon>
        <taxon>Fungi</taxon>
        <taxon>Dikarya</taxon>
        <taxon>Basidiomycota</taxon>
        <taxon>Agaricomycotina</taxon>
        <taxon>Agaricomycetes</taxon>
        <taxon>Agaricomycetidae</taxon>
        <taxon>Boletales</taxon>
        <taxon>Suillineae</taxon>
        <taxon>Suillaceae</taxon>
        <taxon>Suillus</taxon>
    </lineage>
</organism>
<keyword evidence="1" id="KW-0732">Signal</keyword>
<accession>A0A9P7AG18</accession>
<dbReference type="RefSeq" id="XP_041155018.1">
    <property type="nucleotide sequence ID" value="XM_041304073.1"/>
</dbReference>
<evidence type="ECO:0000313" key="2">
    <source>
        <dbReference type="EMBL" id="KAG1787695.1"/>
    </source>
</evidence>
<name>A0A9P7AG18_9AGAM</name>
<feature type="signal peptide" evidence="1">
    <location>
        <begin position="1"/>
        <end position="18"/>
    </location>
</feature>
<sequence length="210" mass="22725">MRACLAVLLSAAATLVLSHLNPWTESFLGVSTLSSAPYNIFGVSSLTYKQWGSDVLWECSPTCDLFQTGFNAACTMAGASCYTQSFQTSYYNCVLCAGAVIDGTDYTVAQADMDDFYVSCCDCGYPLQKLTLPGQDPSRTPSTYSRVSTSSIYRTLPSDWFTMFEWSPPSESTTISISLLPSITTSMPSLPSIYLGTFTFPPCTSTPQAS</sequence>